<evidence type="ECO:0000256" key="3">
    <source>
        <dbReference type="ARBA" id="ARBA00013208"/>
    </source>
</evidence>
<comment type="similarity">
    <text evidence="2 7">Belongs to the peptidase S26 family.</text>
</comment>
<comment type="caution">
    <text evidence="9">The sequence shown here is derived from an EMBL/GenBank/DDBJ whole genome shotgun (WGS) entry which is preliminary data.</text>
</comment>
<evidence type="ECO:0000259" key="8">
    <source>
        <dbReference type="Pfam" id="PF10502"/>
    </source>
</evidence>
<evidence type="ECO:0000256" key="5">
    <source>
        <dbReference type="ARBA" id="ARBA00022801"/>
    </source>
</evidence>
<evidence type="ECO:0000313" key="10">
    <source>
        <dbReference type="Proteomes" id="UP000537141"/>
    </source>
</evidence>
<dbReference type="PANTHER" id="PTHR43390">
    <property type="entry name" value="SIGNAL PEPTIDASE I"/>
    <property type="match status" value="1"/>
</dbReference>
<dbReference type="GO" id="GO:0004252">
    <property type="term" value="F:serine-type endopeptidase activity"/>
    <property type="evidence" value="ECO:0007669"/>
    <property type="project" value="InterPro"/>
</dbReference>
<reference evidence="9 10" key="1">
    <citation type="submission" date="2020-08" db="EMBL/GenBank/DDBJ databases">
        <title>Genomic Encyclopedia of Type Strains, Phase IV (KMG-IV): sequencing the most valuable type-strain genomes for metagenomic binning, comparative biology and taxonomic classification.</title>
        <authorList>
            <person name="Goeker M."/>
        </authorList>
    </citation>
    <scope>NUCLEOTIDE SEQUENCE [LARGE SCALE GENOMIC DNA]</scope>
    <source>
        <strain evidence="9 10">DSM 26287</strain>
    </source>
</reference>
<feature type="transmembrane region" description="Helical" evidence="7">
    <location>
        <begin position="47"/>
        <end position="67"/>
    </location>
</feature>
<dbReference type="GO" id="GO:0016020">
    <property type="term" value="C:membrane"/>
    <property type="evidence" value="ECO:0007669"/>
    <property type="project" value="UniProtKB-SubCell"/>
</dbReference>
<dbReference type="Proteomes" id="UP000537141">
    <property type="component" value="Unassembled WGS sequence"/>
</dbReference>
<proteinExistence type="inferred from homology"/>
<gene>
    <name evidence="9" type="ORF">HNQ55_001566</name>
</gene>
<dbReference type="AlphaFoldDB" id="A0A7X0TTF2"/>
<name>A0A7X0TTF2_9GAMM</name>
<evidence type="ECO:0000256" key="2">
    <source>
        <dbReference type="ARBA" id="ARBA00009370"/>
    </source>
</evidence>
<comment type="subcellular location">
    <subcellularLocation>
        <location evidence="7">Membrane</location>
        <topology evidence="7">Multi-pass membrane protein</topology>
    </subcellularLocation>
</comment>
<dbReference type="Gene3D" id="2.10.109.10">
    <property type="entry name" value="Umud Fragment, subunit A"/>
    <property type="match status" value="1"/>
</dbReference>
<keyword evidence="7" id="KW-0645">Protease</keyword>
<evidence type="ECO:0000256" key="4">
    <source>
        <dbReference type="ARBA" id="ARBA00019232"/>
    </source>
</evidence>
<evidence type="ECO:0000256" key="6">
    <source>
        <dbReference type="PIRSR" id="PIRSR600223-1"/>
    </source>
</evidence>
<keyword evidence="7" id="KW-0812">Transmembrane</keyword>
<feature type="active site" evidence="6">
    <location>
        <position position="131"/>
    </location>
</feature>
<feature type="active site" evidence="6">
    <location>
        <position position="76"/>
    </location>
</feature>
<sequence length="238" mass="27509">MTKYLLSLLIVSIVYLVYHYNIRPAYLIKRYGEDEKALKPKFEGLSWYMLMLLISSSTLLFVKTFLYEFATVPSQSMMPSFTVGQRVLIDKNEFGFRNPLNNLSLTDHRTPKRGEPIITQFPLNPQIMFIKRIVGLPGDVITLNKEYLQVNDIKYPFNKVDSIVLKVDKDMVKHDQYQVRIGDFSWNYIVETKKEFPTISQQRVPENGYYLLGDNLTGSSDSRSFGSIPSGYFIGSIK</sequence>
<comment type="catalytic activity">
    <reaction evidence="1 7">
        <text>Cleavage of hydrophobic, N-terminal signal or leader sequences from secreted and periplasmic proteins.</text>
        <dbReference type="EC" id="3.4.21.89"/>
    </reaction>
</comment>
<dbReference type="PRINTS" id="PR00727">
    <property type="entry name" value="LEADERPTASE"/>
</dbReference>
<dbReference type="EC" id="3.4.21.89" evidence="3 7"/>
<dbReference type="EMBL" id="JACHHU010000010">
    <property type="protein sequence ID" value="MBB6543059.1"/>
    <property type="molecule type" value="Genomic_DNA"/>
</dbReference>
<keyword evidence="5 7" id="KW-0378">Hydrolase</keyword>
<evidence type="ECO:0000256" key="1">
    <source>
        <dbReference type="ARBA" id="ARBA00000677"/>
    </source>
</evidence>
<evidence type="ECO:0000313" key="9">
    <source>
        <dbReference type="EMBL" id="MBB6543059.1"/>
    </source>
</evidence>
<keyword evidence="7" id="KW-0472">Membrane</keyword>
<accession>A0A7X0TTF2</accession>
<dbReference type="PROSITE" id="PS00760">
    <property type="entry name" value="SPASE_I_2"/>
    <property type="match status" value="1"/>
</dbReference>
<feature type="domain" description="Peptidase S26" evidence="8">
    <location>
        <begin position="49"/>
        <end position="237"/>
    </location>
</feature>
<feature type="transmembrane region" description="Helical" evidence="7">
    <location>
        <begin position="6"/>
        <end position="26"/>
    </location>
</feature>
<dbReference type="PANTHER" id="PTHR43390:SF1">
    <property type="entry name" value="CHLOROPLAST PROCESSING PEPTIDASE"/>
    <property type="match status" value="1"/>
</dbReference>
<dbReference type="NCBIfam" id="TIGR02227">
    <property type="entry name" value="sigpep_I_bact"/>
    <property type="match status" value="1"/>
</dbReference>
<keyword evidence="10" id="KW-1185">Reference proteome</keyword>
<dbReference type="SUPFAM" id="SSF51306">
    <property type="entry name" value="LexA/Signal peptidase"/>
    <property type="match status" value="1"/>
</dbReference>
<dbReference type="InterPro" id="IPR036286">
    <property type="entry name" value="LexA/Signal_pep-like_sf"/>
</dbReference>
<organism evidence="9 10">
    <name type="scientific">Thalassotalea piscium</name>
    <dbReference type="NCBI Taxonomy" id="1230533"/>
    <lineage>
        <taxon>Bacteria</taxon>
        <taxon>Pseudomonadati</taxon>
        <taxon>Pseudomonadota</taxon>
        <taxon>Gammaproteobacteria</taxon>
        <taxon>Alteromonadales</taxon>
        <taxon>Colwelliaceae</taxon>
        <taxon>Thalassotalea</taxon>
    </lineage>
</organism>
<dbReference type="RefSeq" id="WP_184423868.1">
    <property type="nucleotide sequence ID" value="NZ_BAABLB010000049.1"/>
</dbReference>
<protein>
    <recommendedName>
        <fullName evidence="4 7">Signal peptidase I</fullName>
        <ecNumber evidence="3 7">3.4.21.89</ecNumber>
    </recommendedName>
</protein>
<dbReference type="Pfam" id="PF10502">
    <property type="entry name" value="Peptidase_S26"/>
    <property type="match status" value="1"/>
</dbReference>
<dbReference type="GO" id="GO:0009003">
    <property type="term" value="F:signal peptidase activity"/>
    <property type="evidence" value="ECO:0007669"/>
    <property type="project" value="UniProtKB-EC"/>
</dbReference>
<evidence type="ECO:0000256" key="7">
    <source>
        <dbReference type="RuleBase" id="RU362042"/>
    </source>
</evidence>
<dbReference type="GO" id="GO:0006465">
    <property type="term" value="P:signal peptide processing"/>
    <property type="evidence" value="ECO:0007669"/>
    <property type="project" value="InterPro"/>
</dbReference>
<dbReference type="InterPro" id="IPR019533">
    <property type="entry name" value="Peptidase_S26"/>
</dbReference>
<dbReference type="InterPro" id="IPR019757">
    <property type="entry name" value="Pept_S26A_signal_pept_1_Lys-AS"/>
</dbReference>
<keyword evidence="7" id="KW-1133">Transmembrane helix</keyword>
<dbReference type="InterPro" id="IPR000223">
    <property type="entry name" value="Pept_S26A_signal_pept_1"/>
</dbReference>
<dbReference type="CDD" id="cd06530">
    <property type="entry name" value="S26_SPase_I"/>
    <property type="match status" value="1"/>
</dbReference>